<name>A0ABV7YKG0_9ACTN</name>
<dbReference type="InterPro" id="IPR036890">
    <property type="entry name" value="HATPase_C_sf"/>
</dbReference>
<keyword evidence="1" id="KW-0808">Transferase</keyword>
<accession>A0ABV7YKG0</accession>
<comment type="caution">
    <text evidence="6">The sequence shown here is derived from an EMBL/GenBank/DDBJ whole genome shotgun (WGS) entry which is preliminary data.</text>
</comment>
<evidence type="ECO:0000313" key="7">
    <source>
        <dbReference type="Proteomes" id="UP001595699"/>
    </source>
</evidence>
<keyword evidence="4" id="KW-1133">Transmembrane helix</keyword>
<evidence type="ECO:0000256" key="2">
    <source>
        <dbReference type="ARBA" id="ARBA00022777"/>
    </source>
</evidence>
<reference evidence="7" key="1">
    <citation type="journal article" date="2019" name="Int. J. Syst. Evol. Microbiol.">
        <title>The Global Catalogue of Microorganisms (GCM) 10K type strain sequencing project: providing services to taxonomists for standard genome sequencing and annotation.</title>
        <authorList>
            <consortium name="The Broad Institute Genomics Platform"/>
            <consortium name="The Broad Institute Genome Sequencing Center for Infectious Disease"/>
            <person name="Wu L."/>
            <person name="Ma J."/>
        </authorList>
    </citation>
    <scope>NUCLEOTIDE SEQUENCE [LARGE SCALE GENOMIC DNA]</scope>
    <source>
        <strain evidence="7">CGMCC 4.7241</strain>
    </source>
</reference>
<feature type="transmembrane region" description="Helical" evidence="4">
    <location>
        <begin position="12"/>
        <end position="33"/>
    </location>
</feature>
<dbReference type="Gene3D" id="1.20.5.1930">
    <property type="match status" value="1"/>
</dbReference>
<dbReference type="RefSeq" id="WP_205119210.1">
    <property type="nucleotide sequence ID" value="NZ_JAFBCM010000001.1"/>
</dbReference>
<dbReference type="InterPro" id="IPR050482">
    <property type="entry name" value="Sensor_HK_TwoCompSys"/>
</dbReference>
<dbReference type="SUPFAM" id="SSF55874">
    <property type="entry name" value="ATPase domain of HSP90 chaperone/DNA topoisomerase II/histidine kinase"/>
    <property type="match status" value="1"/>
</dbReference>
<evidence type="ECO:0000313" key="6">
    <source>
        <dbReference type="EMBL" id="MFC3765072.1"/>
    </source>
</evidence>
<keyword evidence="4" id="KW-0812">Transmembrane</keyword>
<proteinExistence type="predicted"/>
<feature type="transmembrane region" description="Helical" evidence="4">
    <location>
        <begin position="53"/>
        <end position="74"/>
    </location>
</feature>
<keyword evidence="7" id="KW-1185">Reference proteome</keyword>
<evidence type="ECO:0000256" key="1">
    <source>
        <dbReference type="ARBA" id="ARBA00022679"/>
    </source>
</evidence>
<dbReference type="GO" id="GO:0016301">
    <property type="term" value="F:kinase activity"/>
    <property type="evidence" value="ECO:0007669"/>
    <property type="project" value="UniProtKB-KW"/>
</dbReference>
<dbReference type="Proteomes" id="UP001595699">
    <property type="component" value="Unassembled WGS sequence"/>
</dbReference>
<feature type="transmembrane region" description="Helical" evidence="4">
    <location>
        <begin position="95"/>
        <end position="117"/>
    </location>
</feature>
<keyword evidence="3" id="KW-0902">Two-component regulatory system</keyword>
<evidence type="ECO:0000256" key="3">
    <source>
        <dbReference type="ARBA" id="ARBA00023012"/>
    </source>
</evidence>
<feature type="domain" description="Signal transduction histidine kinase subgroup 3 dimerisation and phosphoacceptor" evidence="5">
    <location>
        <begin position="138"/>
        <end position="204"/>
    </location>
</feature>
<gene>
    <name evidence="6" type="ORF">ACFOUW_29845</name>
</gene>
<dbReference type="PANTHER" id="PTHR24421">
    <property type="entry name" value="NITRATE/NITRITE SENSOR PROTEIN NARX-RELATED"/>
    <property type="match status" value="1"/>
</dbReference>
<evidence type="ECO:0000256" key="4">
    <source>
        <dbReference type="SAM" id="Phobius"/>
    </source>
</evidence>
<evidence type="ECO:0000259" key="5">
    <source>
        <dbReference type="Pfam" id="PF07730"/>
    </source>
</evidence>
<dbReference type="InterPro" id="IPR011712">
    <property type="entry name" value="Sig_transdc_His_kin_sub3_dim/P"/>
</dbReference>
<dbReference type="EMBL" id="JBHRZH010000036">
    <property type="protein sequence ID" value="MFC3765072.1"/>
    <property type="molecule type" value="Genomic_DNA"/>
</dbReference>
<dbReference type="CDD" id="cd16917">
    <property type="entry name" value="HATPase_UhpB-NarQ-NarX-like"/>
    <property type="match status" value="1"/>
</dbReference>
<protein>
    <submittedName>
        <fullName evidence="6">Histidine kinase</fullName>
    </submittedName>
</protein>
<dbReference type="Gene3D" id="3.30.565.10">
    <property type="entry name" value="Histidine kinase-like ATPase, C-terminal domain"/>
    <property type="match status" value="1"/>
</dbReference>
<sequence>MLAYSRLEILRTLRSVTYLAYHIAFPVMFYLLFTTIFDTKSVGGLDFGTHMMVSMAFFGAFGAGVSGLGARIAMERANKWTDQLAVTPLTSPAYLAAKVFAAAIVMIPIVLLVLAIGTVINSQRLAPGTWILVAVTDERVRFARDLHDILGQRLSAAALRAELAGRTAASDPERSAREAFAASELAREALADVRQAVTGYRRTTLADEVETATVLLNATGVDVVAKVPSEPLPEGVDELAGWVVREGATNVARHAHAERCWITVTGTSPYTVTVSDDGGGADSGWGNGLTGLAERLEPHGGELVTAEHGGRFELRATIPGESAA</sequence>
<organism evidence="6 7">
    <name type="scientific">Tenggerimyces flavus</name>
    <dbReference type="NCBI Taxonomy" id="1708749"/>
    <lineage>
        <taxon>Bacteria</taxon>
        <taxon>Bacillati</taxon>
        <taxon>Actinomycetota</taxon>
        <taxon>Actinomycetes</taxon>
        <taxon>Propionibacteriales</taxon>
        <taxon>Nocardioidaceae</taxon>
        <taxon>Tenggerimyces</taxon>
    </lineage>
</organism>
<dbReference type="Pfam" id="PF07730">
    <property type="entry name" value="HisKA_3"/>
    <property type="match status" value="1"/>
</dbReference>
<dbReference type="PANTHER" id="PTHR24421:SF63">
    <property type="entry name" value="SENSOR HISTIDINE KINASE DESK"/>
    <property type="match status" value="1"/>
</dbReference>
<keyword evidence="2 6" id="KW-0418">Kinase</keyword>
<keyword evidence="4" id="KW-0472">Membrane</keyword>